<accession>A0A955J3D7</accession>
<keyword evidence="1" id="KW-1133">Transmembrane helix</keyword>
<dbReference type="EMBL" id="JAGQNX010000066">
    <property type="protein sequence ID" value="MCA9308315.1"/>
    <property type="molecule type" value="Genomic_DNA"/>
</dbReference>
<evidence type="ECO:0000313" key="2">
    <source>
        <dbReference type="EMBL" id="MCA9308315.1"/>
    </source>
</evidence>
<proteinExistence type="predicted"/>
<sequence>MSLPEVYLDPKKEYSFRKRISVHLIRFLDSVFGAFVYSLIVLFALYFAFLRIDSYAFNAGQNASAALEVSGLRFGGDVTGNALNLKLKDKIVSANSLADIINYTGELNILGSLKINGVDITTLLNPSSPFGNTITNTHTNSALESIGAYISSISSNGGIDVSNNNGDVTLELKAGDGLRQEANGLKIKLASLSTSSTESASGLEISSSGLSILSGCSTDQGLIWNGSKWNCGDIGSGGSGDITAVGSMTSGATFADSTADDDWLGLGSSAGRIEFDDQATDEVNILDASFNVGTTAQFSVSSSGNLASIRGVSYTWPSSQASSSGYVLSNDGSGNLSWTAASGGSLGGSGVQNGVAYWSSSSALTSEASVFYWDASNDRLGIGTSAPTQALDITGDLRVRGDDLYMGTNTSGYVLVADGTNFNPVALSGDISINSSGATTVASITCTDCLGASEITDIYLLNSGDAGSGTYTFSSGSVTVDNILLDANTIAATNDSGVYIVDNAGNGVFVEDGGNVGVGSTNPNALLSVGATNQFTVDSNGNITRIRDVTYSFPASQGGASTVLTNNGSGTLTWTTPTTGTVTGSGTQNYVPYWGTSTSLSDSGLYWSGSTLGIGTTNPSQELTVIGEALYVADSAAQAPAQYAIHGATNSNNRFYIGYNTSANYGALQAITEGSTVRPISLNPAGGNVGVGTTNPTQELDVSGDIMLSGNSGTNALYFGGSTSNSLSWTGSNLQVNTTGGFQVFDNTLLLSGNSLTIYDSGNTDYLTLSHDGTDFNLDATNTTDINLTGANLAIDATKRLYFDGGSNTYITETAADTLDIYTGGTFVARVDSSQQINVGNTSLGAKFGVQQNSTETLGIDAVPASKTVYYANPSADSAAVFSGHYNIMFSQGANDFTNTVQAAYNIAQHAGTGNVANLTGFTNIAWTTGTATATSASGTISGITVANTSTITNAYGFLARTPSGTGTITNSYGLYLQDPTNTSGTTTNAYGLFIATPSAADTLTYALYSQGGDNYFGGDVGVGAAPASAKVDITSTSEQLRLKYDASNYSSFTVNSSGNLGIVPSGGRFGINTNSPNAAFDLYANPSSATPFQIVNTANSNRVMLQFSTISNNGFLRLYDSDQTLTTNIQSSGGASYMLSSSLGLGTTDPQNTLHINGSFRLDGAGTLNNSYFTVSNSGATRSTRIYGTGSVHTGIGFLNPGTAHAGIRSLGSYMQFMSASASDTNPDSWTATPLMHLDFSSTYVGIGLTNPQARLHVAGDIRIPANSKFYFEDSGTNNAIYRDSANGNAVFTSPADFVFASGGAATDYVRVKASTGFVGIG</sequence>
<reference evidence="2" key="2">
    <citation type="journal article" date="2021" name="Microbiome">
        <title>Successional dynamics and alternative stable states in a saline activated sludge microbial community over 9 years.</title>
        <authorList>
            <person name="Wang Y."/>
            <person name="Ye J."/>
            <person name="Ju F."/>
            <person name="Liu L."/>
            <person name="Boyd J.A."/>
            <person name="Deng Y."/>
            <person name="Parks D.H."/>
            <person name="Jiang X."/>
            <person name="Yin X."/>
            <person name="Woodcroft B.J."/>
            <person name="Tyson G.W."/>
            <person name="Hugenholtz P."/>
            <person name="Polz M.F."/>
            <person name="Zhang T."/>
        </authorList>
    </citation>
    <scope>NUCLEOTIDE SEQUENCE</scope>
    <source>
        <strain evidence="2">HKST-UBA79</strain>
    </source>
</reference>
<evidence type="ECO:0000313" key="3">
    <source>
        <dbReference type="Proteomes" id="UP000740557"/>
    </source>
</evidence>
<feature type="transmembrane region" description="Helical" evidence="1">
    <location>
        <begin position="27"/>
        <end position="49"/>
    </location>
</feature>
<gene>
    <name evidence="2" type="ORF">KC980_02275</name>
</gene>
<name>A0A955J3D7_UNCKA</name>
<protein>
    <submittedName>
        <fullName evidence="2">Uncharacterized protein</fullName>
    </submittedName>
</protein>
<organism evidence="2 3">
    <name type="scientific">candidate division WWE3 bacterium</name>
    <dbReference type="NCBI Taxonomy" id="2053526"/>
    <lineage>
        <taxon>Bacteria</taxon>
        <taxon>Katanobacteria</taxon>
    </lineage>
</organism>
<feature type="non-terminal residue" evidence="2">
    <location>
        <position position="1323"/>
    </location>
</feature>
<comment type="caution">
    <text evidence="2">The sequence shown here is derived from an EMBL/GenBank/DDBJ whole genome shotgun (WGS) entry which is preliminary data.</text>
</comment>
<evidence type="ECO:0000256" key="1">
    <source>
        <dbReference type="SAM" id="Phobius"/>
    </source>
</evidence>
<keyword evidence="1" id="KW-0812">Transmembrane</keyword>
<reference evidence="2" key="1">
    <citation type="submission" date="2020-04" db="EMBL/GenBank/DDBJ databases">
        <authorList>
            <person name="Zhang T."/>
        </authorList>
    </citation>
    <scope>NUCLEOTIDE SEQUENCE</scope>
    <source>
        <strain evidence="2">HKST-UBA79</strain>
    </source>
</reference>
<keyword evidence="1" id="KW-0472">Membrane</keyword>
<dbReference type="Proteomes" id="UP000740557">
    <property type="component" value="Unassembled WGS sequence"/>
</dbReference>